<evidence type="ECO:0000256" key="1">
    <source>
        <dbReference type="SAM" id="MobiDB-lite"/>
    </source>
</evidence>
<sequence>MTAITGATTPSPARHASAPAPGWRLDSGPGRRSRGLIRLDTVTGATSTSEGYRHSLQSAIDQLG</sequence>
<reference evidence="2" key="1">
    <citation type="submission" date="2022-01" db="EMBL/GenBank/DDBJ databases">
        <title>Antribacter sp. nov., isolated from Guizhou of China.</title>
        <authorList>
            <person name="Chengliang C."/>
            <person name="Ya Z."/>
        </authorList>
    </citation>
    <scope>NUCLEOTIDE SEQUENCE</scope>
    <source>
        <strain evidence="2">KLBMP 9083</strain>
    </source>
</reference>
<dbReference type="Proteomes" id="UP001165405">
    <property type="component" value="Unassembled WGS sequence"/>
</dbReference>
<evidence type="ECO:0008006" key="4">
    <source>
        <dbReference type="Google" id="ProtNLM"/>
    </source>
</evidence>
<dbReference type="AlphaFoldDB" id="A0AA41QCL9"/>
<feature type="region of interest" description="Disordered" evidence="1">
    <location>
        <begin position="1"/>
        <end position="64"/>
    </location>
</feature>
<dbReference type="EMBL" id="JAKGSG010000025">
    <property type="protein sequence ID" value="MCF4120979.1"/>
    <property type="molecule type" value="Genomic_DNA"/>
</dbReference>
<proteinExistence type="predicted"/>
<feature type="compositionally biased region" description="Low complexity" evidence="1">
    <location>
        <begin position="7"/>
        <end position="21"/>
    </location>
</feature>
<protein>
    <recommendedName>
        <fullName evidence="4">FMN-binding protein</fullName>
    </recommendedName>
</protein>
<gene>
    <name evidence="2" type="ORF">L1785_08295</name>
</gene>
<dbReference type="RefSeq" id="WP_236088741.1">
    <property type="nucleotide sequence ID" value="NZ_JAKGSG010000025.1"/>
</dbReference>
<evidence type="ECO:0000313" key="3">
    <source>
        <dbReference type="Proteomes" id="UP001165405"/>
    </source>
</evidence>
<accession>A0AA41QCL9</accession>
<name>A0AA41QCL9_9MICO</name>
<organism evidence="2 3">
    <name type="scientific">Antribacter soli</name>
    <dbReference type="NCBI Taxonomy" id="2910976"/>
    <lineage>
        <taxon>Bacteria</taxon>
        <taxon>Bacillati</taxon>
        <taxon>Actinomycetota</taxon>
        <taxon>Actinomycetes</taxon>
        <taxon>Micrococcales</taxon>
        <taxon>Promicromonosporaceae</taxon>
        <taxon>Antribacter</taxon>
    </lineage>
</organism>
<evidence type="ECO:0000313" key="2">
    <source>
        <dbReference type="EMBL" id="MCF4120979.1"/>
    </source>
</evidence>
<keyword evidence="3" id="KW-1185">Reference proteome</keyword>
<feature type="compositionally biased region" description="Polar residues" evidence="1">
    <location>
        <begin position="43"/>
        <end position="64"/>
    </location>
</feature>
<comment type="caution">
    <text evidence="2">The sequence shown here is derived from an EMBL/GenBank/DDBJ whole genome shotgun (WGS) entry which is preliminary data.</text>
</comment>